<dbReference type="Proteomes" id="UP000006253">
    <property type="component" value="Unassembled WGS sequence"/>
</dbReference>
<dbReference type="EMBL" id="AHMY02000069">
    <property type="protein sequence ID" value="EKO13590.1"/>
    <property type="molecule type" value="Genomic_DNA"/>
</dbReference>
<comment type="caution">
    <text evidence="1">The sequence shown here is derived from an EMBL/GenBank/DDBJ whole genome shotgun (WGS) entry which is preliminary data.</text>
</comment>
<evidence type="ECO:0000313" key="2">
    <source>
        <dbReference type="Proteomes" id="UP000006253"/>
    </source>
</evidence>
<evidence type="ECO:0000313" key="1">
    <source>
        <dbReference type="EMBL" id="EKO13590.1"/>
    </source>
</evidence>
<organism evidence="1 2">
    <name type="scientific">Leptospira kirschneri str. H1</name>
    <dbReference type="NCBI Taxonomy" id="1049966"/>
    <lineage>
        <taxon>Bacteria</taxon>
        <taxon>Pseudomonadati</taxon>
        <taxon>Spirochaetota</taxon>
        <taxon>Spirochaetia</taxon>
        <taxon>Leptospirales</taxon>
        <taxon>Leptospiraceae</taxon>
        <taxon>Leptospira</taxon>
    </lineage>
</organism>
<proteinExistence type="predicted"/>
<name>A0A0E2B8Z5_9LEPT</name>
<sequence length="39" mass="4367">MGESVVAGLALSATVNQLHEKNVIRYFALSYNIERDSRN</sequence>
<dbReference type="AlphaFoldDB" id="A0A0E2B8Z5"/>
<protein>
    <submittedName>
        <fullName evidence="1">Uncharacterized protein</fullName>
    </submittedName>
</protein>
<reference evidence="1 2" key="1">
    <citation type="submission" date="2012-10" db="EMBL/GenBank/DDBJ databases">
        <authorList>
            <person name="Harkins D.M."/>
            <person name="Durkin A.S."/>
            <person name="Brinkac L.M."/>
            <person name="Selengut J.D."/>
            <person name="Sanka R."/>
            <person name="DePew J."/>
            <person name="Purushe J."/>
            <person name="Peacock S.J."/>
            <person name="Thaipadungpanit J."/>
            <person name="Wuthiekanun V.W."/>
            <person name="Day N.P."/>
            <person name="Vinetz J.M."/>
            <person name="Sutton G.G."/>
            <person name="Nelson W.C."/>
            <person name="Fouts D.E."/>
        </authorList>
    </citation>
    <scope>NUCLEOTIDE SEQUENCE [LARGE SCALE GENOMIC DNA]</scope>
    <source>
        <strain evidence="1 2">H1</strain>
    </source>
</reference>
<gene>
    <name evidence="1" type="ORF">LEP1GSC081_0041</name>
</gene>
<accession>A0A0E2B8Z5</accession>